<gene>
    <name evidence="2" type="ORF">WH47_00065</name>
</gene>
<evidence type="ECO:0000256" key="1">
    <source>
        <dbReference type="SAM" id="SignalP"/>
    </source>
</evidence>
<keyword evidence="1" id="KW-0732">Signal</keyword>
<evidence type="ECO:0000313" key="2">
    <source>
        <dbReference type="EMBL" id="KOC71308.1"/>
    </source>
</evidence>
<protein>
    <submittedName>
        <fullName evidence="2">Uncharacterized protein</fullName>
    </submittedName>
</protein>
<reference evidence="2 3" key="1">
    <citation type="submission" date="2015-07" db="EMBL/GenBank/DDBJ databases">
        <title>The genome of Habropoda laboriosa.</title>
        <authorList>
            <person name="Pan H."/>
            <person name="Kapheim K."/>
        </authorList>
    </citation>
    <scope>NUCLEOTIDE SEQUENCE [LARGE SCALE GENOMIC DNA]</scope>
    <source>
        <strain evidence="2">0110345459</strain>
    </source>
</reference>
<feature type="chain" id="PRO_5005575443" evidence="1">
    <location>
        <begin position="28"/>
        <end position="352"/>
    </location>
</feature>
<sequence length="352" mass="38920">MWRILGRRRTFRLCALLLVCRFDLSIGLPTEQPTRFTLSTGDRNLENMAVGAESRFAQGRAFVAMVVVIERVKAGCTEKFGEKFGVKLCAGEKNLARNGRERNQAQNGGQVKTNLIQNSRQVKEKSNPEWCTEWWADYKKNLYPKWWAGETIALDQYGGRIKNNLVQNAGQELLGGIADALRIGTGRLVNSVTLTRNIIADRAESLASESRNNPTIVTIGKSVAFNEGEIQVETTTQYPPVTNTHATARETVRLENETGQSLLEKPFSKPITGVLESFLSPTPLVDGIKEQEKYGNSGDKFIGIGRALVSSFEGFSNFLNAIIDFPRNAAKKTSRGITEALNHVGARLIGLE</sequence>
<name>A0A0L7RKG6_9HYME</name>
<dbReference type="OrthoDB" id="6616542at2759"/>
<organism evidence="2 3">
    <name type="scientific">Habropoda laboriosa</name>
    <dbReference type="NCBI Taxonomy" id="597456"/>
    <lineage>
        <taxon>Eukaryota</taxon>
        <taxon>Metazoa</taxon>
        <taxon>Ecdysozoa</taxon>
        <taxon>Arthropoda</taxon>
        <taxon>Hexapoda</taxon>
        <taxon>Insecta</taxon>
        <taxon>Pterygota</taxon>
        <taxon>Neoptera</taxon>
        <taxon>Endopterygota</taxon>
        <taxon>Hymenoptera</taxon>
        <taxon>Apocrita</taxon>
        <taxon>Aculeata</taxon>
        <taxon>Apoidea</taxon>
        <taxon>Anthophila</taxon>
        <taxon>Apidae</taxon>
        <taxon>Habropoda</taxon>
    </lineage>
</organism>
<dbReference type="Proteomes" id="UP000053825">
    <property type="component" value="Unassembled WGS sequence"/>
</dbReference>
<dbReference type="AlphaFoldDB" id="A0A0L7RKG6"/>
<evidence type="ECO:0000313" key="3">
    <source>
        <dbReference type="Proteomes" id="UP000053825"/>
    </source>
</evidence>
<keyword evidence="3" id="KW-1185">Reference proteome</keyword>
<dbReference type="EMBL" id="KQ414572">
    <property type="protein sequence ID" value="KOC71308.1"/>
    <property type="molecule type" value="Genomic_DNA"/>
</dbReference>
<accession>A0A0L7RKG6</accession>
<feature type="signal peptide" evidence="1">
    <location>
        <begin position="1"/>
        <end position="27"/>
    </location>
</feature>
<proteinExistence type="predicted"/>